<dbReference type="OrthoDB" id="5151590at2759"/>
<gene>
    <name evidence="1" type="ORF">B0T10DRAFT_383587</name>
</gene>
<feature type="non-terminal residue" evidence="1">
    <location>
        <position position="1"/>
    </location>
</feature>
<name>A0A9P8VXW3_9HYPO</name>
<evidence type="ECO:0000313" key="1">
    <source>
        <dbReference type="EMBL" id="KAH6883452.1"/>
    </source>
</evidence>
<dbReference type="InterPro" id="IPR009057">
    <property type="entry name" value="Homeodomain-like_sf"/>
</dbReference>
<comment type="caution">
    <text evidence="1">The sequence shown here is derived from an EMBL/GenBank/DDBJ whole genome shotgun (WGS) entry which is preliminary data.</text>
</comment>
<dbReference type="AlphaFoldDB" id="A0A9P8VXW3"/>
<accession>A0A9P8VXW3</accession>
<proteinExistence type="predicted"/>
<dbReference type="SUPFAM" id="SSF46689">
    <property type="entry name" value="Homeodomain-like"/>
    <property type="match status" value="1"/>
</dbReference>
<dbReference type="EMBL" id="JAGPYM010000023">
    <property type="protein sequence ID" value="KAH6883452.1"/>
    <property type="molecule type" value="Genomic_DNA"/>
</dbReference>
<feature type="non-terminal residue" evidence="1">
    <location>
        <position position="90"/>
    </location>
</feature>
<dbReference type="Proteomes" id="UP000777438">
    <property type="component" value="Unassembled WGS sequence"/>
</dbReference>
<protein>
    <submittedName>
        <fullName evidence="1">Uncharacterized protein</fullName>
    </submittedName>
</protein>
<evidence type="ECO:0000313" key="2">
    <source>
        <dbReference type="Proteomes" id="UP000777438"/>
    </source>
</evidence>
<organism evidence="1 2">
    <name type="scientific">Thelonectria olida</name>
    <dbReference type="NCBI Taxonomy" id="1576542"/>
    <lineage>
        <taxon>Eukaryota</taxon>
        <taxon>Fungi</taxon>
        <taxon>Dikarya</taxon>
        <taxon>Ascomycota</taxon>
        <taxon>Pezizomycotina</taxon>
        <taxon>Sordariomycetes</taxon>
        <taxon>Hypocreomycetidae</taxon>
        <taxon>Hypocreales</taxon>
        <taxon>Nectriaceae</taxon>
        <taxon>Thelonectria</taxon>
    </lineage>
</organism>
<sequence length="90" mass="10309">LRNAGWTYQQIADHYHISLRQVQYAVTTQATPRRRSGRPPLLTQLQVEELIEFITASKIGRRMALKKIPQALGWSFSEGAIRTALRRAGY</sequence>
<reference evidence="1 2" key="1">
    <citation type="journal article" date="2021" name="Nat. Commun.">
        <title>Genetic determinants of endophytism in the Arabidopsis root mycobiome.</title>
        <authorList>
            <person name="Mesny F."/>
            <person name="Miyauchi S."/>
            <person name="Thiergart T."/>
            <person name="Pickel B."/>
            <person name="Atanasova L."/>
            <person name="Karlsson M."/>
            <person name="Huettel B."/>
            <person name="Barry K.W."/>
            <person name="Haridas S."/>
            <person name="Chen C."/>
            <person name="Bauer D."/>
            <person name="Andreopoulos W."/>
            <person name="Pangilinan J."/>
            <person name="LaButti K."/>
            <person name="Riley R."/>
            <person name="Lipzen A."/>
            <person name="Clum A."/>
            <person name="Drula E."/>
            <person name="Henrissat B."/>
            <person name="Kohler A."/>
            <person name="Grigoriev I.V."/>
            <person name="Martin F.M."/>
            <person name="Hacquard S."/>
        </authorList>
    </citation>
    <scope>NUCLEOTIDE SEQUENCE [LARGE SCALE GENOMIC DNA]</scope>
    <source>
        <strain evidence="1 2">MPI-CAGE-CH-0241</strain>
    </source>
</reference>
<keyword evidence="2" id="KW-1185">Reference proteome</keyword>